<feature type="compositionally biased region" description="Basic and acidic residues" evidence="1">
    <location>
        <begin position="7"/>
        <end position="24"/>
    </location>
</feature>
<name>A0A5N3P3J6_9HYPH</name>
<proteinExistence type="predicted"/>
<dbReference type="GO" id="GO:0003824">
    <property type="term" value="F:catalytic activity"/>
    <property type="evidence" value="ECO:0007669"/>
    <property type="project" value="InterPro"/>
</dbReference>
<feature type="region of interest" description="Disordered" evidence="1">
    <location>
        <begin position="1"/>
        <end position="24"/>
    </location>
</feature>
<evidence type="ECO:0000313" key="3">
    <source>
        <dbReference type="Proteomes" id="UP000325684"/>
    </source>
</evidence>
<dbReference type="Proteomes" id="UP000325684">
    <property type="component" value="Unassembled WGS sequence"/>
</dbReference>
<feature type="region of interest" description="Disordered" evidence="1">
    <location>
        <begin position="207"/>
        <end position="233"/>
    </location>
</feature>
<protein>
    <submittedName>
        <fullName evidence="2">Protein phosphatase CheZ</fullName>
    </submittedName>
</protein>
<comment type="caution">
    <text evidence="2">The sequence shown here is derived from an EMBL/GenBank/DDBJ whole genome shotgun (WGS) entry which is preliminary data.</text>
</comment>
<sequence length="233" mass="25551">MKTQKRFRIESDRSTAMDDGSASDRHAEIMDALSSLKESVAPSQVVSRSLLEESRRDMQEALRLRSELELISASIQRTKQEIVTLHYAGAQGQEIASATDELGAVVLGTETATHTILEAAEKIDELASNLAARLAGGDRDIAKEISDQVISVFEACNFQDITGQRISKVVASMRFVEERVTEMIKIWGGIESFKDIERLQGANANGEQSLLNGPALDHDPGRTSQDNIDAMFN</sequence>
<dbReference type="OrthoDB" id="5455460at2"/>
<dbReference type="GO" id="GO:0050920">
    <property type="term" value="P:regulation of chemotaxis"/>
    <property type="evidence" value="ECO:0007669"/>
    <property type="project" value="InterPro"/>
</dbReference>
<dbReference type="AlphaFoldDB" id="A0A5N3P3J6"/>
<organism evidence="2 3">
    <name type="scientific">Microvirga brassicacearum</name>
    <dbReference type="NCBI Taxonomy" id="2580413"/>
    <lineage>
        <taxon>Bacteria</taxon>
        <taxon>Pseudomonadati</taxon>
        <taxon>Pseudomonadota</taxon>
        <taxon>Alphaproteobacteria</taxon>
        <taxon>Hyphomicrobiales</taxon>
        <taxon>Methylobacteriaceae</taxon>
        <taxon>Microvirga</taxon>
    </lineage>
</organism>
<dbReference type="Pfam" id="PF04344">
    <property type="entry name" value="CheZ"/>
    <property type="match status" value="1"/>
</dbReference>
<accession>A0A5N3P3J6</accession>
<evidence type="ECO:0000313" key="2">
    <source>
        <dbReference type="EMBL" id="KAB0264295.1"/>
    </source>
</evidence>
<keyword evidence="3" id="KW-1185">Reference proteome</keyword>
<dbReference type="InterPro" id="IPR007439">
    <property type="entry name" value="Chemotax_Pase_CheZ"/>
</dbReference>
<gene>
    <name evidence="2" type="ORF">FEZ63_23630</name>
</gene>
<dbReference type="GO" id="GO:0009288">
    <property type="term" value="C:bacterial-type flagellum"/>
    <property type="evidence" value="ECO:0007669"/>
    <property type="project" value="InterPro"/>
</dbReference>
<dbReference type="EMBL" id="VCMV01000077">
    <property type="protein sequence ID" value="KAB0264295.1"/>
    <property type="molecule type" value="Genomic_DNA"/>
</dbReference>
<reference evidence="2 3" key="1">
    <citation type="journal article" date="2019" name="Microorganisms">
        <title>Genome Insights into the Novel Species Microvirga brassicacearum, a Rapeseed Endophyte with Biotechnological Potential.</title>
        <authorList>
            <person name="Jimenez-Gomez A."/>
            <person name="Saati-Santamaria Z."/>
            <person name="Igual J.M."/>
            <person name="Rivas R."/>
            <person name="Mateos P.F."/>
            <person name="Garcia-Fraile P."/>
        </authorList>
    </citation>
    <scope>NUCLEOTIDE SEQUENCE [LARGE SCALE GENOMIC DNA]</scope>
    <source>
        <strain evidence="2 3">CDVBN77</strain>
    </source>
</reference>
<dbReference type="SUPFAM" id="SSF75708">
    <property type="entry name" value="Chemotaxis phosphatase CheZ"/>
    <property type="match status" value="1"/>
</dbReference>
<evidence type="ECO:0000256" key="1">
    <source>
        <dbReference type="SAM" id="MobiDB-lite"/>
    </source>
</evidence>
<dbReference type="Gene3D" id="1.10.287.500">
    <property type="entry name" value="Helix hairpin bin"/>
    <property type="match status" value="1"/>
</dbReference>